<dbReference type="RefSeq" id="WP_259542437.1">
    <property type="nucleotide sequence ID" value="NZ_JANLCJ010000034.1"/>
</dbReference>
<keyword evidence="2" id="KW-1185">Reference proteome</keyword>
<evidence type="ECO:0000313" key="1">
    <source>
        <dbReference type="EMBL" id="MCS5736470.1"/>
    </source>
</evidence>
<comment type="caution">
    <text evidence="1">The sequence shown here is derived from an EMBL/GenBank/DDBJ whole genome shotgun (WGS) entry which is preliminary data.</text>
</comment>
<gene>
    <name evidence="1" type="ORF">N1032_22310</name>
</gene>
<organism evidence="1 2">
    <name type="scientific">Herbiconiux daphne</name>
    <dbReference type="NCBI Taxonomy" id="2970914"/>
    <lineage>
        <taxon>Bacteria</taxon>
        <taxon>Bacillati</taxon>
        <taxon>Actinomycetota</taxon>
        <taxon>Actinomycetes</taxon>
        <taxon>Micrococcales</taxon>
        <taxon>Microbacteriaceae</taxon>
        <taxon>Herbiconiux</taxon>
    </lineage>
</organism>
<reference evidence="1" key="1">
    <citation type="submission" date="2022-08" db="EMBL/GenBank/DDBJ databases">
        <authorList>
            <person name="Deng Y."/>
            <person name="Han X.-F."/>
            <person name="Zhang Y.-Q."/>
        </authorList>
    </citation>
    <scope>NUCLEOTIDE SEQUENCE</scope>
    <source>
        <strain evidence="1">CPCC 203386</strain>
    </source>
</reference>
<dbReference type="Proteomes" id="UP001165586">
    <property type="component" value="Unassembled WGS sequence"/>
</dbReference>
<protein>
    <submittedName>
        <fullName evidence="1">Uncharacterized protein</fullName>
    </submittedName>
</protein>
<evidence type="ECO:0000313" key="2">
    <source>
        <dbReference type="Proteomes" id="UP001165586"/>
    </source>
</evidence>
<sequence length="134" mass="15498">KGLYQLDTGAQTWSAYNYQDPDNMTPIEHPLRMWAERYGIDFDNITEEWRQKHVNNFHFQVNGTGKLSIEAGGTQFSNERGHQHNYRDYIAGKTRNLSVRLNHPYLYYGIVDEDPDSDVSISGLVIDFSLGGRR</sequence>
<proteinExistence type="predicted"/>
<feature type="non-terminal residue" evidence="1">
    <location>
        <position position="1"/>
    </location>
</feature>
<name>A0ABT2H942_9MICO</name>
<accession>A0ABT2H942</accession>
<dbReference type="EMBL" id="JANLCJ010000034">
    <property type="protein sequence ID" value="MCS5736470.1"/>
    <property type="molecule type" value="Genomic_DNA"/>
</dbReference>